<feature type="region of interest" description="Disordered" evidence="1">
    <location>
        <begin position="24"/>
        <end position="69"/>
    </location>
</feature>
<dbReference type="EMBL" id="BKCJ010580595">
    <property type="protein sequence ID" value="GFB22958.1"/>
    <property type="molecule type" value="Genomic_DNA"/>
</dbReference>
<evidence type="ECO:0000313" key="2">
    <source>
        <dbReference type="EMBL" id="GFB22958.1"/>
    </source>
</evidence>
<evidence type="ECO:0000256" key="1">
    <source>
        <dbReference type="SAM" id="MobiDB-lite"/>
    </source>
</evidence>
<comment type="caution">
    <text evidence="2">The sequence shown here is derived from an EMBL/GenBank/DDBJ whole genome shotgun (WGS) entry which is preliminary data.</text>
</comment>
<feature type="compositionally biased region" description="Pro residues" evidence="1">
    <location>
        <begin position="50"/>
        <end position="60"/>
    </location>
</feature>
<proteinExistence type="predicted"/>
<gene>
    <name evidence="2" type="ORF">Tci_694929</name>
</gene>
<name>A0A699L7Z9_TANCI</name>
<sequence length="69" mass="7466">MAAGIPAKVIGYVEEQVPSLTMKHDASKDFFEHVATSYEKEKRERRDSPDPAPGDSPPPGLGGTSVKVR</sequence>
<feature type="compositionally biased region" description="Basic and acidic residues" evidence="1">
    <location>
        <begin position="24"/>
        <end position="49"/>
    </location>
</feature>
<keyword evidence="2" id="KW-0808">Transferase</keyword>
<organism evidence="2">
    <name type="scientific">Tanacetum cinerariifolium</name>
    <name type="common">Dalmatian daisy</name>
    <name type="synonym">Chrysanthemum cinerariifolium</name>
    <dbReference type="NCBI Taxonomy" id="118510"/>
    <lineage>
        <taxon>Eukaryota</taxon>
        <taxon>Viridiplantae</taxon>
        <taxon>Streptophyta</taxon>
        <taxon>Embryophyta</taxon>
        <taxon>Tracheophyta</taxon>
        <taxon>Spermatophyta</taxon>
        <taxon>Magnoliopsida</taxon>
        <taxon>eudicotyledons</taxon>
        <taxon>Gunneridae</taxon>
        <taxon>Pentapetalae</taxon>
        <taxon>asterids</taxon>
        <taxon>campanulids</taxon>
        <taxon>Asterales</taxon>
        <taxon>Asteraceae</taxon>
        <taxon>Asteroideae</taxon>
        <taxon>Anthemideae</taxon>
        <taxon>Anthemidinae</taxon>
        <taxon>Tanacetum</taxon>
    </lineage>
</organism>
<reference evidence="2" key="1">
    <citation type="journal article" date="2019" name="Sci. Rep.">
        <title>Draft genome of Tanacetum cinerariifolium, the natural source of mosquito coil.</title>
        <authorList>
            <person name="Yamashiro T."/>
            <person name="Shiraishi A."/>
            <person name="Satake H."/>
            <person name="Nakayama K."/>
        </authorList>
    </citation>
    <scope>NUCLEOTIDE SEQUENCE</scope>
</reference>
<protein>
    <submittedName>
        <fullName evidence="2">Serine acetyltransferase 2-like</fullName>
    </submittedName>
</protein>
<accession>A0A699L7Z9</accession>
<dbReference type="AlphaFoldDB" id="A0A699L7Z9"/>
<dbReference type="GO" id="GO:0016740">
    <property type="term" value="F:transferase activity"/>
    <property type="evidence" value="ECO:0007669"/>
    <property type="project" value="UniProtKB-KW"/>
</dbReference>